<accession>A0ABU8UN51</accession>
<dbReference type="Proteomes" id="UP001376459">
    <property type="component" value="Unassembled WGS sequence"/>
</dbReference>
<gene>
    <name evidence="1" type="ORF">WKI71_23780</name>
</gene>
<keyword evidence="2" id="KW-1185">Reference proteome</keyword>
<proteinExistence type="predicted"/>
<organism evidence="1 2">
    <name type="scientific">Streptomyces machairae</name>
    <dbReference type="NCBI Taxonomy" id="3134109"/>
    <lineage>
        <taxon>Bacteria</taxon>
        <taxon>Bacillati</taxon>
        <taxon>Actinomycetota</taxon>
        <taxon>Actinomycetes</taxon>
        <taxon>Kitasatosporales</taxon>
        <taxon>Streptomycetaceae</taxon>
        <taxon>Streptomyces</taxon>
    </lineage>
</organism>
<comment type="caution">
    <text evidence="1">The sequence shown here is derived from an EMBL/GenBank/DDBJ whole genome shotgun (WGS) entry which is preliminary data.</text>
</comment>
<reference evidence="1 2" key="1">
    <citation type="submission" date="2024-03" db="EMBL/GenBank/DDBJ databases">
        <title>Novel Streptomyces species of biotechnological and ecological value are a feature of Machair soil.</title>
        <authorList>
            <person name="Prole J.R."/>
            <person name="Goodfellow M."/>
            <person name="Allenby N."/>
            <person name="Ward A.C."/>
        </authorList>
    </citation>
    <scope>NUCLEOTIDE SEQUENCE [LARGE SCALE GENOMIC DNA]</scope>
    <source>
        <strain evidence="1 2">MS1.AVA.1</strain>
    </source>
</reference>
<evidence type="ECO:0000313" key="2">
    <source>
        <dbReference type="Proteomes" id="UP001376459"/>
    </source>
</evidence>
<sequence>MAHLRTERPRDKAQGTPPRVLLVKDAIVATAGDTAFSRSPDGPN</sequence>
<name>A0ABU8UN51_9ACTN</name>
<evidence type="ECO:0000313" key="1">
    <source>
        <dbReference type="EMBL" id="MEJ8670348.1"/>
    </source>
</evidence>
<protein>
    <submittedName>
        <fullName evidence="1">Uncharacterized protein</fullName>
    </submittedName>
</protein>
<dbReference type="EMBL" id="JBBKAK010000001">
    <property type="protein sequence ID" value="MEJ8670348.1"/>
    <property type="molecule type" value="Genomic_DNA"/>
</dbReference>